<feature type="compositionally biased region" description="Low complexity" evidence="1">
    <location>
        <begin position="18"/>
        <end position="30"/>
    </location>
</feature>
<evidence type="ECO:0000313" key="3">
    <source>
        <dbReference type="Proteomes" id="UP000691718"/>
    </source>
</evidence>
<evidence type="ECO:0000256" key="1">
    <source>
        <dbReference type="SAM" id="MobiDB-lite"/>
    </source>
</evidence>
<proteinExistence type="predicted"/>
<dbReference type="AlphaFoldDB" id="A0A8S3WYP8"/>
<reference evidence="2" key="1">
    <citation type="submission" date="2021-04" db="EMBL/GenBank/DDBJ databases">
        <authorList>
            <person name="Tunstrom K."/>
        </authorList>
    </citation>
    <scope>NUCLEOTIDE SEQUENCE</scope>
</reference>
<organism evidence="2 3">
    <name type="scientific">Parnassius apollo</name>
    <name type="common">Apollo butterfly</name>
    <name type="synonym">Papilio apollo</name>
    <dbReference type="NCBI Taxonomy" id="110799"/>
    <lineage>
        <taxon>Eukaryota</taxon>
        <taxon>Metazoa</taxon>
        <taxon>Ecdysozoa</taxon>
        <taxon>Arthropoda</taxon>
        <taxon>Hexapoda</taxon>
        <taxon>Insecta</taxon>
        <taxon>Pterygota</taxon>
        <taxon>Neoptera</taxon>
        <taxon>Endopterygota</taxon>
        <taxon>Lepidoptera</taxon>
        <taxon>Glossata</taxon>
        <taxon>Ditrysia</taxon>
        <taxon>Papilionoidea</taxon>
        <taxon>Papilionidae</taxon>
        <taxon>Parnassiinae</taxon>
        <taxon>Parnassini</taxon>
        <taxon>Parnassius</taxon>
        <taxon>Parnassius</taxon>
    </lineage>
</organism>
<feature type="region of interest" description="Disordered" evidence="1">
    <location>
        <begin position="1"/>
        <end position="84"/>
    </location>
</feature>
<sequence length="105" mass="11057">MSEQEALPMDTMLPQPLSSTSSENGSVSTTASTVPQAAAHNRPTTLSKPSGLKPPTKIGRLCSNSAPKPAVPISPRTDDLANEKCEGNNHKLKVRIRALLLSDPA</sequence>
<dbReference type="EMBL" id="CAJQZP010000851">
    <property type="protein sequence ID" value="CAG4988762.1"/>
    <property type="molecule type" value="Genomic_DNA"/>
</dbReference>
<protein>
    <submittedName>
        <fullName evidence="2">(apollo) hypothetical protein</fullName>
    </submittedName>
</protein>
<dbReference type="OrthoDB" id="7469346at2759"/>
<gene>
    <name evidence="2" type="ORF">PAPOLLO_LOCUS11687</name>
</gene>
<dbReference type="Proteomes" id="UP000691718">
    <property type="component" value="Unassembled WGS sequence"/>
</dbReference>
<name>A0A8S3WYP8_PARAO</name>
<comment type="caution">
    <text evidence="2">The sequence shown here is derived from an EMBL/GenBank/DDBJ whole genome shotgun (WGS) entry which is preliminary data.</text>
</comment>
<keyword evidence="3" id="KW-1185">Reference proteome</keyword>
<evidence type="ECO:0000313" key="2">
    <source>
        <dbReference type="EMBL" id="CAG4988762.1"/>
    </source>
</evidence>
<accession>A0A8S3WYP8</accession>